<evidence type="ECO:0000313" key="2">
    <source>
        <dbReference type="Proteomes" id="UP001157186"/>
    </source>
</evidence>
<comment type="caution">
    <text evidence="1">The sequence shown here is derived from an EMBL/GenBank/DDBJ whole genome shotgun (WGS) entry which is preliminary data.</text>
</comment>
<reference evidence="1 2" key="1">
    <citation type="submission" date="2023-03" db="EMBL/GenBank/DDBJ databases">
        <title>Draft genome sequence of Thalassotalea insulae KCTC 62186T.</title>
        <authorList>
            <person name="Sawabe T."/>
        </authorList>
    </citation>
    <scope>NUCLEOTIDE SEQUENCE [LARGE SCALE GENOMIC DNA]</scope>
    <source>
        <strain evidence="1 2">KCTC 62186</strain>
    </source>
</reference>
<name>A0ABQ6GST8_9GAMM</name>
<evidence type="ECO:0000313" key="1">
    <source>
        <dbReference type="EMBL" id="GLX77750.1"/>
    </source>
</evidence>
<organism evidence="1 2">
    <name type="scientific">Thalassotalea insulae</name>
    <dbReference type="NCBI Taxonomy" id="2056778"/>
    <lineage>
        <taxon>Bacteria</taxon>
        <taxon>Pseudomonadati</taxon>
        <taxon>Pseudomonadota</taxon>
        <taxon>Gammaproteobacteria</taxon>
        <taxon>Alteromonadales</taxon>
        <taxon>Colwelliaceae</taxon>
        <taxon>Thalassotalea</taxon>
    </lineage>
</organism>
<sequence length="101" mass="11805">MNKYFYTQSRIYRQYSILLLAVWLFALLVHNSHIEITAQLDNGVECHLCHNHLDKVDDVDVVTTFNQQVIRASAKIEQLLVLARVQFIRPQLRAPPLFKTL</sequence>
<accession>A0ABQ6GST8</accession>
<dbReference type="EMBL" id="BSST01000001">
    <property type="protein sequence ID" value="GLX77750.1"/>
    <property type="molecule type" value="Genomic_DNA"/>
</dbReference>
<protein>
    <submittedName>
        <fullName evidence="1">Uncharacterized protein</fullName>
    </submittedName>
</protein>
<dbReference type="RefSeq" id="WP_284243643.1">
    <property type="nucleotide sequence ID" value="NZ_BSST01000001.1"/>
</dbReference>
<proteinExistence type="predicted"/>
<gene>
    <name evidence="1" type="ORF">tinsulaeT_10900</name>
</gene>
<dbReference type="Proteomes" id="UP001157186">
    <property type="component" value="Unassembled WGS sequence"/>
</dbReference>
<keyword evidence="2" id="KW-1185">Reference proteome</keyword>